<dbReference type="GeneTree" id="ENSGT00390000007911"/>
<organism evidence="10 11">
    <name type="scientific">Xiphophorus couchianus</name>
    <name type="common">Monterrey platyfish</name>
    <dbReference type="NCBI Taxonomy" id="32473"/>
    <lineage>
        <taxon>Eukaryota</taxon>
        <taxon>Metazoa</taxon>
        <taxon>Chordata</taxon>
        <taxon>Craniata</taxon>
        <taxon>Vertebrata</taxon>
        <taxon>Euteleostomi</taxon>
        <taxon>Actinopterygii</taxon>
        <taxon>Neopterygii</taxon>
        <taxon>Teleostei</taxon>
        <taxon>Neoteleostei</taxon>
        <taxon>Acanthomorphata</taxon>
        <taxon>Ovalentaria</taxon>
        <taxon>Atherinomorphae</taxon>
        <taxon>Cyprinodontiformes</taxon>
        <taxon>Poeciliidae</taxon>
        <taxon>Poeciliinae</taxon>
        <taxon>Xiphophorus</taxon>
    </lineage>
</organism>
<dbReference type="InterPro" id="IPR011990">
    <property type="entry name" value="TPR-like_helical_dom_sf"/>
</dbReference>
<dbReference type="SUPFAM" id="SSF48452">
    <property type="entry name" value="TPR-like"/>
    <property type="match status" value="1"/>
</dbReference>
<dbReference type="PROSITE" id="PS50293">
    <property type="entry name" value="TPR_REGION"/>
    <property type="match status" value="1"/>
</dbReference>
<evidence type="ECO:0000256" key="6">
    <source>
        <dbReference type="ARBA" id="ARBA00023273"/>
    </source>
</evidence>
<evidence type="ECO:0000313" key="11">
    <source>
        <dbReference type="Proteomes" id="UP000261380"/>
    </source>
</evidence>
<keyword evidence="9" id="KW-0812">Transmembrane</keyword>
<dbReference type="GO" id="GO:0060271">
    <property type="term" value="P:cilium assembly"/>
    <property type="evidence" value="ECO:0007669"/>
    <property type="project" value="Ensembl"/>
</dbReference>
<dbReference type="GO" id="GO:0005930">
    <property type="term" value="C:axoneme"/>
    <property type="evidence" value="ECO:0007669"/>
    <property type="project" value="UniProtKB-SubCell"/>
</dbReference>
<dbReference type="PANTHER" id="PTHR23040">
    <property type="match status" value="1"/>
</dbReference>
<dbReference type="InterPro" id="IPR019734">
    <property type="entry name" value="TPR_rpt"/>
</dbReference>
<evidence type="ECO:0000256" key="2">
    <source>
        <dbReference type="ARBA" id="ARBA00022490"/>
    </source>
</evidence>
<keyword evidence="9" id="KW-0472">Membrane</keyword>
<dbReference type="PANTHER" id="PTHR23040:SF1">
    <property type="entry name" value="OUTER DYNEIN ARM-DOCKING COMPLEX SUBUNIT 4"/>
    <property type="match status" value="1"/>
</dbReference>
<accession>A0A3B5MFB6</accession>
<dbReference type="GO" id="GO:0032474">
    <property type="term" value="P:otolith morphogenesis"/>
    <property type="evidence" value="ECO:0007669"/>
    <property type="project" value="Ensembl"/>
</dbReference>
<dbReference type="AlphaFoldDB" id="A0A3B5MFB6"/>
<keyword evidence="3" id="KW-0677">Repeat</keyword>
<evidence type="ECO:0000313" key="10">
    <source>
        <dbReference type="Ensembl" id="ENSXCOP00000023008.1"/>
    </source>
</evidence>
<proteinExistence type="predicted"/>
<keyword evidence="4" id="KW-0802">TPR repeat</keyword>
<protein>
    <recommendedName>
        <fullName evidence="7">Outer dynein arm-docking complex subunit 4</fullName>
    </recommendedName>
    <alternativeName>
        <fullName evidence="8">Tetratricopeptide repeat protein 25</fullName>
    </alternativeName>
</protein>
<dbReference type="GO" id="GO:0061371">
    <property type="term" value="P:determination of heart left/right asymmetry"/>
    <property type="evidence" value="ECO:0007669"/>
    <property type="project" value="Ensembl"/>
</dbReference>
<dbReference type="Pfam" id="PF13176">
    <property type="entry name" value="TPR_7"/>
    <property type="match status" value="1"/>
</dbReference>
<dbReference type="Gene3D" id="1.25.40.10">
    <property type="entry name" value="Tetratricopeptide repeat domain"/>
    <property type="match status" value="2"/>
</dbReference>
<keyword evidence="2" id="KW-0963">Cytoplasm</keyword>
<comment type="subcellular location">
    <subcellularLocation>
        <location evidence="1">Cytoplasm</location>
        <location evidence="1">Cytoskeleton</location>
        <location evidence="1">Cilium axoneme</location>
    </subcellularLocation>
</comment>
<evidence type="ECO:0000256" key="7">
    <source>
        <dbReference type="ARBA" id="ARBA00034139"/>
    </source>
</evidence>
<feature type="transmembrane region" description="Helical" evidence="9">
    <location>
        <begin position="37"/>
        <end position="55"/>
    </location>
</feature>
<evidence type="ECO:0000256" key="4">
    <source>
        <dbReference type="ARBA" id="ARBA00022803"/>
    </source>
</evidence>
<sequence length="383" mass="43677">MATKKKHYTEEEILRSKTSALKADGEWKYRKRNYRQALNSFTAVSGISSLLMLTLKKCLKNNLVCVCVQAIELSPKEKKCYVSRSKCYIQLGQFKNALIDAEASLVEDPFFPEGVYQKAEALYYIGEFEFALVFYRRGLKLRHQMVEWRLGIHKAEEALIGSVGSESKQPIAVVQNLTKKDRTPVPMKNERTTRLLLGGFYQHKGFLEKLLKDEDLIKGVTKNGERVEDLIKNCITSLNHCADFWSQEKPISLKELSRQHKPPKPSLTTRKAQYLTRVFDEISRCLAAGNAKCSLRKTEDVIKTVQGLSDKECLIKDEMMCFLHSCLGHAFSDMGDLDKAMEHYEDDLNLARQCNIPEAISRALANIGSIYAETKQFEKAIEL</sequence>
<dbReference type="InterPro" id="IPR040111">
    <property type="entry name" value="ODAD4"/>
</dbReference>
<keyword evidence="6" id="KW-0966">Cell projection</keyword>
<evidence type="ECO:0000256" key="5">
    <source>
        <dbReference type="ARBA" id="ARBA00023212"/>
    </source>
</evidence>
<keyword evidence="5" id="KW-0206">Cytoskeleton</keyword>
<reference evidence="10" key="2">
    <citation type="submission" date="2025-09" db="UniProtKB">
        <authorList>
            <consortium name="Ensembl"/>
        </authorList>
    </citation>
    <scope>IDENTIFICATION</scope>
</reference>
<keyword evidence="9" id="KW-1133">Transmembrane helix</keyword>
<dbReference type="STRING" id="32473.ENSXCOP00000023008"/>
<dbReference type="Ensembl" id="ENSXCOT00000023285.1">
    <property type="protein sequence ID" value="ENSXCOP00000023008.1"/>
    <property type="gene ID" value="ENSXCOG00000017196.1"/>
</dbReference>
<keyword evidence="11" id="KW-1185">Reference proteome</keyword>
<evidence type="ECO:0000256" key="9">
    <source>
        <dbReference type="SAM" id="Phobius"/>
    </source>
</evidence>
<dbReference type="Pfam" id="PF13181">
    <property type="entry name" value="TPR_8"/>
    <property type="match status" value="1"/>
</dbReference>
<evidence type="ECO:0000256" key="3">
    <source>
        <dbReference type="ARBA" id="ARBA00022737"/>
    </source>
</evidence>
<evidence type="ECO:0000256" key="8">
    <source>
        <dbReference type="ARBA" id="ARBA00034143"/>
    </source>
</evidence>
<dbReference type="Proteomes" id="UP000261380">
    <property type="component" value="Unplaced"/>
</dbReference>
<reference evidence="10" key="1">
    <citation type="submission" date="2025-08" db="UniProtKB">
        <authorList>
            <consortium name="Ensembl"/>
        </authorList>
    </citation>
    <scope>IDENTIFICATION</scope>
</reference>
<evidence type="ECO:0000256" key="1">
    <source>
        <dbReference type="ARBA" id="ARBA00004430"/>
    </source>
</evidence>
<dbReference type="SMART" id="SM00028">
    <property type="entry name" value="TPR"/>
    <property type="match status" value="3"/>
</dbReference>
<name>A0A3B5MFB6_9TELE</name>